<dbReference type="NCBIfam" id="TIGR01826">
    <property type="entry name" value="CofD_related"/>
    <property type="match status" value="1"/>
</dbReference>
<keyword evidence="1 2" id="KW-0963">Cytoplasm</keyword>
<dbReference type="EMBL" id="CP050804">
    <property type="protein sequence ID" value="QJC21789.1"/>
    <property type="molecule type" value="Genomic_DNA"/>
</dbReference>
<dbReference type="RefSeq" id="WP_168917729.1">
    <property type="nucleotide sequence ID" value="NZ_CP050804.1"/>
</dbReference>
<keyword evidence="4" id="KW-1185">Reference proteome</keyword>
<dbReference type="InterPro" id="IPR038136">
    <property type="entry name" value="CofD-like_dom_sf"/>
</dbReference>
<dbReference type="InterPro" id="IPR010119">
    <property type="entry name" value="Gluconeogen_factor"/>
</dbReference>
<name>A0A6H2EL71_9ACTO</name>
<dbReference type="HAMAP" id="MF_00973">
    <property type="entry name" value="Gluconeogen_factor"/>
    <property type="match status" value="1"/>
</dbReference>
<comment type="subcellular location">
    <subcellularLocation>
        <location evidence="2">Cytoplasm</location>
    </subcellularLocation>
</comment>
<proteinExistence type="inferred from homology"/>
<dbReference type="GO" id="GO:0043743">
    <property type="term" value="F:LPPG:FO 2-phospho-L-lactate transferase activity"/>
    <property type="evidence" value="ECO:0007669"/>
    <property type="project" value="InterPro"/>
</dbReference>
<organism evidence="3 4">
    <name type="scientific">Arcanobacterium buesumense</name>
    <dbReference type="NCBI Taxonomy" id="2722751"/>
    <lineage>
        <taxon>Bacteria</taxon>
        <taxon>Bacillati</taxon>
        <taxon>Actinomycetota</taxon>
        <taxon>Actinomycetes</taxon>
        <taxon>Actinomycetales</taxon>
        <taxon>Actinomycetaceae</taxon>
        <taxon>Arcanobacterium</taxon>
    </lineage>
</organism>
<dbReference type="PANTHER" id="PTHR30135">
    <property type="entry name" value="UNCHARACTERIZED PROTEIN YVCK-RELATED"/>
    <property type="match status" value="1"/>
</dbReference>
<evidence type="ECO:0000256" key="1">
    <source>
        <dbReference type="ARBA" id="ARBA00022490"/>
    </source>
</evidence>
<dbReference type="Proteomes" id="UP000502298">
    <property type="component" value="Chromosome"/>
</dbReference>
<dbReference type="GO" id="GO:0008360">
    <property type="term" value="P:regulation of cell shape"/>
    <property type="evidence" value="ECO:0007669"/>
    <property type="project" value="UniProtKB-UniRule"/>
</dbReference>
<evidence type="ECO:0000313" key="3">
    <source>
        <dbReference type="EMBL" id="QJC21789.1"/>
    </source>
</evidence>
<protein>
    <recommendedName>
        <fullName evidence="2">Putative gluconeogenesis factor</fullName>
    </recommendedName>
</protein>
<comment type="function">
    <text evidence="2">Required for morphogenesis under gluconeogenic growth conditions.</text>
</comment>
<comment type="similarity">
    <text evidence="2">Belongs to the gluconeogenesis factor family.</text>
</comment>
<dbReference type="Gene3D" id="3.40.50.10680">
    <property type="entry name" value="CofD-like domains"/>
    <property type="match status" value="1"/>
</dbReference>
<gene>
    <name evidence="3" type="primary">yvcK</name>
    <name evidence="3" type="ORF">HC352_04230</name>
</gene>
<evidence type="ECO:0000256" key="2">
    <source>
        <dbReference type="HAMAP-Rule" id="MF_00973"/>
    </source>
</evidence>
<dbReference type="InterPro" id="IPR002882">
    <property type="entry name" value="CofD"/>
</dbReference>
<dbReference type="PANTHER" id="PTHR30135:SF3">
    <property type="entry name" value="GLUCONEOGENESIS FACTOR-RELATED"/>
    <property type="match status" value="1"/>
</dbReference>
<reference evidence="3 4" key="1">
    <citation type="submission" date="2020-03" db="EMBL/GenBank/DDBJ databases">
        <title>Complete genome of Arcanobacterium buesumensis sp. nov. strain 2701.</title>
        <authorList>
            <person name="Borowiak M."/>
            <person name="Alssahen M."/>
            <person name="Laemmler C."/>
            <person name="Malorny B."/>
            <person name="Hassan A."/>
            <person name="Prenger-Berninghoff E."/>
            <person name="Ploetz M."/>
            <person name="Abdulmawjood A."/>
        </authorList>
    </citation>
    <scope>NUCLEOTIDE SEQUENCE [LARGE SCALE GENOMIC DNA]</scope>
    <source>
        <strain evidence="3 4">2701</strain>
    </source>
</reference>
<dbReference type="Pfam" id="PF01933">
    <property type="entry name" value="CofD"/>
    <property type="match status" value="1"/>
</dbReference>
<sequence>MRENQNVGARGPRVVALGGGHGLYASLSALRILTPHITAVVTVADDGGSSGRIRQEMDVLPPGDLRMALAALCDDSDWGQTWRDVLQHRFESTGPLNGHAVGNLLIVATWRLLHDELDGLDLVGRLLGIRGRVVPMSTIPLQIEADVCDVSGQTTSICGQVAVATSHACVERVGLIPANPPAHPAAVDAIDDADWVIIGPGSWYTSIIPHLLVPDLLHALENTRAKKALVMNLVPDEETAHLSPSELIMAFRQHAPDITIDCVIVDPDTVGDRVTLENAAKSIGANVMVSHVAKKSNRSMHDPLFLATAFRDVIDSFS</sequence>
<accession>A0A6H2EL71</accession>
<dbReference type="AlphaFoldDB" id="A0A6H2EL71"/>
<dbReference type="CDD" id="cd07187">
    <property type="entry name" value="YvcK_like"/>
    <property type="match status" value="1"/>
</dbReference>
<dbReference type="SUPFAM" id="SSF142338">
    <property type="entry name" value="CofD-like"/>
    <property type="match status" value="1"/>
</dbReference>
<dbReference type="GO" id="GO:0005737">
    <property type="term" value="C:cytoplasm"/>
    <property type="evidence" value="ECO:0007669"/>
    <property type="project" value="UniProtKB-SubCell"/>
</dbReference>
<evidence type="ECO:0000313" key="4">
    <source>
        <dbReference type="Proteomes" id="UP000502298"/>
    </source>
</evidence>
<dbReference type="KEGG" id="arca:HC352_04230"/>